<protein>
    <recommendedName>
        <fullName evidence="8">GB1/RHD3-type G domain-containing protein</fullName>
    </recommendedName>
</protein>
<keyword evidence="7" id="KW-0732">Signal</keyword>
<evidence type="ECO:0000313" key="10">
    <source>
        <dbReference type="Proteomes" id="UP000525078"/>
    </source>
</evidence>
<feature type="coiled-coil region" evidence="5">
    <location>
        <begin position="422"/>
        <end position="449"/>
    </location>
</feature>
<sequence length="645" mass="73530">MEFSSWFMVFSISCFLLASGSFSVENFNQAFPIVEPDPGHTKLQLSREGLEAIKRITTPIAAVAVIGPYRSGKSFLLNQLLSLSCSEGAVLFIFVLFLNSILEYPNAFSSGFGVGHMRDTKTKGIWVWGTPREMTIDGVKTSVLFLDTEGFESVGKSNVYDDRIFALATVLSSVLIYNLPETIREADISRLSFAVELAEEFYGRFWLGFFMANRVKGQDIAFEPAKLLWLIQRDFLQGKSVHQMVVEALHRVPNSEVASPAVKGKGDKNIDLVNQIRDSLAIMGDNSTAFSLPQVRPHLQRTKLCDLNDGELDPSYVKKREQLKDVVGSIIRPKIVRGKPLNGKEFVSFLEQILEALNKGEIPSTGSLVEVFNKGILERCLKLYSDLMAKLHLPLSEESLQNAHQNSREEAMQLFEHQHFGRHHAKKSVKELDEEIEKAYKNVILANENKSSKLCEGLYTTCEDEMDHLQVLRLPTMAKFNAGFLKCNQSFEQECVGPSKASYEHRMMKMLGRSRSLFIKEYNNRLFNWLVTFSLVMVVLGRFIIKFILLEIGAWILFIFLETYTRMFWTAESLYYNPVWHVIVATWETLVYSPVLDLDRWAIPLGVVLSLFILYWRCYGIRKHGSRWLLPMYNPKGGSNRPRSD</sequence>
<comment type="caution">
    <text evidence="9">The sequence shown here is derived from an EMBL/GenBank/DDBJ whole genome shotgun (WGS) entry which is preliminary data.</text>
</comment>
<evidence type="ECO:0000256" key="6">
    <source>
        <dbReference type="SAM" id="Phobius"/>
    </source>
</evidence>
<dbReference type="InterPro" id="IPR036543">
    <property type="entry name" value="Guanylate-bd_C_sf"/>
</dbReference>
<evidence type="ECO:0000259" key="8">
    <source>
        <dbReference type="PROSITE" id="PS51715"/>
    </source>
</evidence>
<dbReference type="InterPro" id="IPR003191">
    <property type="entry name" value="Guanylate-bd/ATL_C"/>
</dbReference>
<dbReference type="SUPFAM" id="SSF52540">
    <property type="entry name" value="P-loop containing nucleoside triphosphate hydrolases"/>
    <property type="match status" value="1"/>
</dbReference>
<dbReference type="CDD" id="cd01851">
    <property type="entry name" value="GBP"/>
    <property type="match status" value="1"/>
</dbReference>
<dbReference type="Pfam" id="PF02263">
    <property type="entry name" value="GBP"/>
    <property type="match status" value="1"/>
</dbReference>
<evidence type="ECO:0000256" key="3">
    <source>
        <dbReference type="ARBA" id="ARBA00023134"/>
    </source>
</evidence>
<dbReference type="Pfam" id="PF02841">
    <property type="entry name" value="GBP_C"/>
    <property type="match status" value="1"/>
</dbReference>
<keyword evidence="6" id="KW-0812">Transmembrane</keyword>
<dbReference type="GO" id="GO:0003924">
    <property type="term" value="F:GTPase activity"/>
    <property type="evidence" value="ECO:0007669"/>
    <property type="project" value="InterPro"/>
</dbReference>
<keyword evidence="2" id="KW-0378">Hydrolase</keyword>
<feature type="transmembrane region" description="Helical" evidence="6">
    <location>
        <begin position="601"/>
        <end position="619"/>
    </location>
</feature>
<keyword evidence="5" id="KW-0175">Coiled coil</keyword>
<evidence type="ECO:0000256" key="5">
    <source>
        <dbReference type="SAM" id="Coils"/>
    </source>
</evidence>
<dbReference type="AlphaFoldDB" id="A0A7J6FJY8"/>
<keyword evidence="3" id="KW-0342">GTP-binding</keyword>
<feature type="chain" id="PRO_5029509258" description="GB1/RHD3-type G domain-containing protein" evidence="7">
    <location>
        <begin position="24"/>
        <end position="645"/>
    </location>
</feature>
<proteinExistence type="inferred from homology"/>
<evidence type="ECO:0000256" key="2">
    <source>
        <dbReference type="ARBA" id="ARBA00022801"/>
    </source>
</evidence>
<feature type="signal peptide" evidence="7">
    <location>
        <begin position="1"/>
        <end position="23"/>
    </location>
</feature>
<dbReference type="InterPro" id="IPR015894">
    <property type="entry name" value="Guanylate-bd_N"/>
</dbReference>
<name>A0A7J6FJY8_CANSA</name>
<dbReference type="FunFam" id="1.20.1000.10:FF:000002">
    <property type="entry name" value="Guanylate-binding family protein"/>
    <property type="match status" value="1"/>
</dbReference>
<keyword evidence="1" id="KW-0547">Nucleotide-binding</keyword>
<gene>
    <name evidence="9" type="ORF">F8388_007350</name>
</gene>
<evidence type="ECO:0000256" key="4">
    <source>
        <dbReference type="PROSITE-ProRule" id="PRU01052"/>
    </source>
</evidence>
<dbReference type="SUPFAM" id="SSF48340">
    <property type="entry name" value="Interferon-induced guanylate-binding protein 1 (GBP1), C-terminal domain"/>
    <property type="match status" value="1"/>
</dbReference>
<evidence type="ECO:0000256" key="1">
    <source>
        <dbReference type="ARBA" id="ARBA00022741"/>
    </source>
</evidence>
<dbReference type="EMBL" id="JAATIP010000119">
    <property type="protein sequence ID" value="KAF4370209.1"/>
    <property type="molecule type" value="Genomic_DNA"/>
</dbReference>
<keyword evidence="6" id="KW-1133">Transmembrane helix</keyword>
<dbReference type="Gene3D" id="3.40.50.300">
    <property type="entry name" value="P-loop containing nucleotide triphosphate hydrolases"/>
    <property type="match status" value="1"/>
</dbReference>
<accession>A0A7J6FJY8</accession>
<dbReference type="InterPro" id="IPR030386">
    <property type="entry name" value="G_GB1_RHD3_dom"/>
</dbReference>
<evidence type="ECO:0000256" key="7">
    <source>
        <dbReference type="SAM" id="SignalP"/>
    </source>
</evidence>
<feature type="domain" description="GB1/RHD3-type G" evidence="8">
    <location>
        <begin position="57"/>
        <end position="200"/>
    </location>
</feature>
<keyword evidence="6" id="KW-0472">Membrane</keyword>
<dbReference type="PANTHER" id="PTHR10751">
    <property type="entry name" value="GUANYLATE BINDING PROTEIN"/>
    <property type="match status" value="1"/>
</dbReference>
<comment type="similarity">
    <text evidence="4">Belongs to the TRAFAC class dynamin-like GTPase superfamily. GB1/RHD3 GTPase family.</text>
</comment>
<dbReference type="PROSITE" id="PS51715">
    <property type="entry name" value="G_GB1_RHD3"/>
    <property type="match status" value="1"/>
</dbReference>
<organism evidence="9 10">
    <name type="scientific">Cannabis sativa</name>
    <name type="common">Hemp</name>
    <name type="synonym">Marijuana</name>
    <dbReference type="NCBI Taxonomy" id="3483"/>
    <lineage>
        <taxon>Eukaryota</taxon>
        <taxon>Viridiplantae</taxon>
        <taxon>Streptophyta</taxon>
        <taxon>Embryophyta</taxon>
        <taxon>Tracheophyta</taxon>
        <taxon>Spermatophyta</taxon>
        <taxon>Magnoliopsida</taxon>
        <taxon>eudicotyledons</taxon>
        <taxon>Gunneridae</taxon>
        <taxon>Pentapetalae</taxon>
        <taxon>rosids</taxon>
        <taxon>fabids</taxon>
        <taxon>Rosales</taxon>
        <taxon>Cannabaceae</taxon>
        <taxon>Cannabis</taxon>
    </lineage>
</organism>
<evidence type="ECO:0000313" key="9">
    <source>
        <dbReference type="EMBL" id="KAF4370209.1"/>
    </source>
</evidence>
<dbReference type="InterPro" id="IPR027417">
    <property type="entry name" value="P-loop_NTPase"/>
</dbReference>
<dbReference type="Gene3D" id="1.20.1000.10">
    <property type="entry name" value="Guanylate-binding protein, C-terminal domain"/>
    <property type="match status" value="1"/>
</dbReference>
<reference evidence="9 10" key="1">
    <citation type="journal article" date="2020" name="bioRxiv">
        <title>Sequence and annotation of 42 cannabis genomes reveals extensive copy number variation in cannabinoid synthesis and pathogen resistance genes.</title>
        <authorList>
            <person name="Mckernan K.J."/>
            <person name="Helbert Y."/>
            <person name="Kane L.T."/>
            <person name="Ebling H."/>
            <person name="Zhang L."/>
            <person name="Liu B."/>
            <person name="Eaton Z."/>
            <person name="Mclaughlin S."/>
            <person name="Kingan S."/>
            <person name="Baybayan P."/>
            <person name="Concepcion G."/>
            <person name="Jordan M."/>
            <person name="Riva A."/>
            <person name="Barbazuk W."/>
            <person name="Harkins T."/>
        </authorList>
    </citation>
    <scope>NUCLEOTIDE SEQUENCE [LARGE SCALE GENOMIC DNA]</scope>
    <source>
        <strain evidence="10">cv. Jamaican Lion 4</strain>
        <tissue evidence="9">Leaf</tissue>
    </source>
</reference>
<dbReference type="Proteomes" id="UP000525078">
    <property type="component" value="Unassembled WGS sequence"/>
</dbReference>
<dbReference type="GO" id="GO:0005525">
    <property type="term" value="F:GTP binding"/>
    <property type="evidence" value="ECO:0007669"/>
    <property type="project" value="UniProtKB-KW"/>
</dbReference>